<feature type="region of interest" description="Disordered" evidence="1">
    <location>
        <begin position="1"/>
        <end position="48"/>
    </location>
</feature>
<comment type="caution">
    <text evidence="2">The sequence shown here is derived from an EMBL/GenBank/DDBJ whole genome shotgun (WGS) entry which is preliminary data.</text>
</comment>
<sequence>MQDQWLRARGVDTDDEDASVERDEHSGRAADLFHDEEDRREARRPRER</sequence>
<evidence type="ECO:0000256" key="1">
    <source>
        <dbReference type="SAM" id="MobiDB-lite"/>
    </source>
</evidence>
<proteinExistence type="predicted"/>
<organism evidence="2 3">
    <name type="scientific">Streptomyces ehimensis</name>
    <dbReference type="NCBI Taxonomy" id="68195"/>
    <lineage>
        <taxon>Bacteria</taxon>
        <taxon>Bacillati</taxon>
        <taxon>Actinomycetota</taxon>
        <taxon>Actinomycetes</taxon>
        <taxon>Kitasatosporales</taxon>
        <taxon>Streptomycetaceae</taxon>
        <taxon>Streptomyces</taxon>
    </lineage>
</organism>
<dbReference type="Proteomes" id="UP001595990">
    <property type="component" value="Unassembled WGS sequence"/>
</dbReference>
<gene>
    <name evidence="2" type="ORF">ACFPEN_30420</name>
</gene>
<evidence type="ECO:0000313" key="3">
    <source>
        <dbReference type="Proteomes" id="UP001595990"/>
    </source>
</evidence>
<dbReference type="RefSeq" id="WP_164737898.1">
    <property type="nucleotide sequence ID" value="NZ_JBHSFS010000018.1"/>
</dbReference>
<evidence type="ECO:0000313" key="2">
    <source>
        <dbReference type="EMBL" id="MFC4517223.1"/>
    </source>
</evidence>
<accession>A0ABV9BTA1</accession>
<dbReference type="EMBL" id="JBHSFS010000018">
    <property type="protein sequence ID" value="MFC4517223.1"/>
    <property type="molecule type" value="Genomic_DNA"/>
</dbReference>
<name>A0ABV9BTA1_9ACTN</name>
<reference evidence="3" key="1">
    <citation type="journal article" date="2019" name="Int. J. Syst. Evol. Microbiol.">
        <title>The Global Catalogue of Microorganisms (GCM) 10K type strain sequencing project: providing services to taxonomists for standard genome sequencing and annotation.</title>
        <authorList>
            <consortium name="The Broad Institute Genomics Platform"/>
            <consortium name="The Broad Institute Genome Sequencing Center for Infectious Disease"/>
            <person name="Wu L."/>
            <person name="Ma J."/>
        </authorList>
    </citation>
    <scope>NUCLEOTIDE SEQUENCE [LARGE SCALE GENOMIC DNA]</scope>
    <source>
        <strain evidence="3">CECT 8064</strain>
    </source>
</reference>
<protein>
    <submittedName>
        <fullName evidence="2">Uncharacterized protein</fullName>
    </submittedName>
</protein>
<keyword evidence="3" id="KW-1185">Reference proteome</keyword>
<feature type="compositionally biased region" description="Basic and acidic residues" evidence="1">
    <location>
        <begin position="19"/>
        <end position="48"/>
    </location>
</feature>